<feature type="compositionally biased region" description="Basic and acidic residues" evidence="1">
    <location>
        <begin position="89"/>
        <end position="104"/>
    </location>
</feature>
<accession>A0A0J7JZX1</accession>
<dbReference type="STRING" id="67767.A0A0J7JZX1"/>
<feature type="region of interest" description="Disordered" evidence="1">
    <location>
        <begin position="88"/>
        <end position="120"/>
    </location>
</feature>
<organism evidence="2 3">
    <name type="scientific">Lasius niger</name>
    <name type="common">Black garden ant</name>
    <dbReference type="NCBI Taxonomy" id="67767"/>
    <lineage>
        <taxon>Eukaryota</taxon>
        <taxon>Metazoa</taxon>
        <taxon>Ecdysozoa</taxon>
        <taxon>Arthropoda</taxon>
        <taxon>Hexapoda</taxon>
        <taxon>Insecta</taxon>
        <taxon>Pterygota</taxon>
        <taxon>Neoptera</taxon>
        <taxon>Endopterygota</taxon>
        <taxon>Hymenoptera</taxon>
        <taxon>Apocrita</taxon>
        <taxon>Aculeata</taxon>
        <taxon>Formicoidea</taxon>
        <taxon>Formicidae</taxon>
        <taxon>Formicinae</taxon>
        <taxon>Lasius</taxon>
        <taxon>Lasius</taxon>
    </lineage>
</organism>
<dbReference type="AlphaFoldDB" id="A0A0J7JZX1"/>
<feature type="region of interest" description="Disordered" evidence="1">
    <location>
        <begin position="159"/>
        <end position="192"/>
    </location>
</feature>
<dbReference type="EMBL" id="LBMM01018606">
    <property type="protein sequence ID" value="KMQ83743.1"/>
    <property type="molecule type" value="Genomic_DNA"/>
</dbReference>
<evidence type="ECO:0000313" key="3">
    <source>
        <dbReference type="Proteomes" id="UP000036403"/>
    </source>
</evidence>
<proteinExistence type="predicted"/>
<name>A0A0J7JZX1_LASNI</name>
<feature type="compositionally biased region" description="Basic and acidic residues" evidence="1">
    <location>
        <begin position="180"/>
        <end position="192"/>
    </location>
</feature>
<sequence>MLLGNHHEHYLVRIVYPVDWSNRNGRRLAHHLRKWAKHCKDDEGKCPHKSNKRGGCPMFNSTSGKVGLFDQSVVNSLVDFVTGMYAAPHDQEQKRSKEQHRDPSAEAATEATEDPQEATKHSFSQLLKIVEDNLSNISQFLDPLGINVTVMIDKDSARNKPAGAKASPQKPENRASTSEDSAKKFPGEGKKLRGETASTKYLIIQVTPSAPAAIAAEPEKTESPKQSIYSPLPQEVKDEFYHPNPKIQQAVTAMMAMGFSNEDG</sequence>
<protein>
    <submittedName>
        <fullName evidence="2">Sequestosome-1</fullName>
    </submittedName>
</protein>
<dbReference type="PaxDb" id="67767-A0A0J7JZX1"/>
<dbReference type="Gene3D" id="1.10.8.10">
    <property type="entry name" value="DNA helicase RuvA subunit, C-terminal domain"/>
    <property type="match status" value="1"/>
</dbReference>
<dbReference type="OrthoDB" id="441278at2759"/>
<gene>
    <name evidence="2" type="ORF">RF55_19217</name>
</gene>
<keyword evidence="3" id="KW-1185">Reference proteome</keyword>
<reference evidence="2 3" key="1">
    <citation type="submission" date="2015-04" db="EMBL/GenBank/DDBJ databases">
        <title>Lasius niger genome sequencing.</title>
        <authorList>
            <person name="Konorov E.A."/>
            <person name="Nikitin M.A."/>
            <person name="Kirill M.V."/>
            <person name="Chang P."/>
        </authorList>
    </citation>
    <scope>NUCLEOTIDE SEQUENCE [LARGE SCALE GENOMIC DNA]</scope>
    <source>
        <tissue evidence="2">Whole</tissue>
    </source>
</reference>
<comment type="caution">
    <text evidence="2">The sequence shown here is derived from an EMBL/GenBank/DDBJ whole genome shotgun (WGS) entry which is preliminary data.</text>
</comment>
<evidence type="ECO:0000313" key="2">
    <source>
        <dbReference type="EMBL" id="KMQ83743.1"/>
    </source>
</evidence>
<evidence type="ECO:0000256" key="1">
    <source>
        <dbReference type="SAM" id="MobiDB-lite"/>
    </source>
</evidence>
<dbReference type="Proteomes" id="UP000036403">
    <property type="component" value="Unassembled WGS sequence"/>
</dbReference>